<keyword evidence="1" id="KW-0175">Coiled coil</keyword>
<evidence type="ECO:0000313" key="4">
    <source>
        <dbReference type="Proteomes" id="UP000245202"/>
    </source>
</evidence>
<dbReference type="RefSeq" id="WP_108994316.1">
    <property type="nucleotide sequence ID" value="NZ_BDQX01000243.1"/>
</dbReference>
<evidence type="ECO:0000256" key="1">
    <source>
        <dbReference type="SAM" id="Coils"/>
    </source>
</evidence>
<feature type="region of interest" description="Disordered" evidence="2">
    <location>
        <begin position="122"/>
        <end position="152"/>
    </location>
</feature>
<sequence>MEPWHYIALLGAVIAVWALSLPRNKAPNPPVQSVQNMETALEQFMENMEKDNEELMEMIANAQADSKQETERKDARIAALEQRCEALGDQLQQTLDKLANTASAAAAANVPVHEEAAVVSMPAQGESSRLDYHDAQSQLSEQSSARPSDQSQSIASRYSDLFRLYQEGKSIEAIAKKLGMNKGEVQLIIGLAKQEEARHV</sequence>
<evidence type="ECO:0000256" key="2">
    <source>
        <dbReference type="SAM" id="MobiDB-lite"/>
    </source>
</evidence>
<dbReference type="EMBL" id="BDQX01000243">
    <property type="protein sequence ID" value="GBG09623.1"/>
    <property type="molecule type" value="Genomic_DNA"/>
</dbReference>
<gene>
    <name evidence="3" type="ORF">PAT3040_04280</name>
</gene>
<feature type="compositionally biased region" description="Polar residues" evidence="2">
    <location>
        <begin position="135"/>
        <end position="152"/>
    </location>
</feature>
<reference evidence="3 4" key="1">
    <citation type="submission" date="2017-08" db="EMBL/GenBank/DDBJ databases">
        <title>Substantial Increase in Enzyme Production by Combined Drug-Resistance Mutations in Paenibacillus agaridevorans.</title>
        <authorList>
            <person name="Tanaka Y."/>
            <person name="Funane K."/>
            <person name="Hosaka T."/>
            <person name="Shiwa Y."/>
            <person name="Fujita N."/>
            <person name="Miyazaki T."/>
            <person name="Yoshikawa H."/>
            <person name="Murakami K."/>
            <person name="Kasahara K."/>
            <person name="Inaoka T."/>
            <person name="Hiraga Y."/>
            <person name="Ochi K."/>
        </authorList>
    </citation>
    <scope>NUCLEOTIDE SEQUENCE [LARGE SCALE GENOMIC DNA]</scope>
    <source>
        <strain evidence="3 4">T-3040</strain>
    </source>
</reference>
<name>A0A2R5F0L7_9BACL</name>
<accession>A0A2R5F0L7</accession>
<keyword evidence="4" id="KW-1185">Reference proteome</keyword>
<dbReference type="AlphaFoldDB" id="A0A2R5F0L7"/>
<evidence type="ECO:0000313" key="3">
    <source>
        <dbReference type="EMBL" id="GBG09623.1"/>
    </source>
</evidence>
<dbReference type="InterPro" id="IPR046118">
    <property type="entry name" value="DUF6115"/>
</dbReference>
<protein>
    <submittedName>
        <fullName evidence="3">Uncharacterized protein</fullName>
    </submittedName>
</protein>
<dbReference type="Gene3D" id="1.10.10.60">
    <property type="entry name" value="Homeodomain-like"/>
    <property type="match status" value="1"/>
</dbReference>
<comment type="caution">
    <text evidence="3">The sequence shown here is derived from an EMBL/GenBank/DDBJ whole genome shotgun (WGS) entry which is preliminary data.</text>
</comment>
<dbReference type="Pfam" id="PF19610">
    <property type="entry name" value="DUF6115"/>
    <property type="match status" value="1"/>
</dbReference>
<proteinExistence type="predicted"/>
<organism evidence="3 4">
    <name type="scientific">Paenibacillus agaridevorans</name>
    <dbReference type="NCBI Taxonomy" id="171404"/>
    <lineage>
        <taxon>Bacteria</taxon>
        <taxon>Bacillati</taxon>
        <taxon>Bacillota</taxon>
        <taxon>Bacilli</taxon>
        <taxon>Bacillales</taxon>
        <taxon>Paenibacillaceae</taxon>
        <taxon>Paenibacillus</taxon>
    </lineage>
</organism>
<feature type="coiled-coil region" evidence="1">
    <location>
        <begin position="34"/>
        <end position="97"/>
    </location>
</feature>
<dbReference type="Proteomes" id="UP000245202">
    <property type="component" value="Unassembled WGS sequence"/>
</dbReference>